<dbReference type="AlphaFoldDB" id="A0A7Y9LML5"/>
<evidence type="ECO:0008006" key="3">
    <source>
        <dbReference type="Google" id="ProtNLM"/>
    </source>
</evidence>
<dbReference type="RefSeq" id="WP_179584112.1">
    <property type="nucleotide sequence ID" value="NZ_JACBYR010000001.1"/>
</dbReference>
<dbReference type="SUPFAM" id="SSF55961">
    <property type="entry name" value="Bet v1-like"/>
    <property type="match status" value="1"/>
</dbReference>
<comment type="caution">
    <text evidence="1">The sequence shown here is derived from an EMBL/GenBank/DDBJ whole genome shotgun (WGS) entry which is preliminary data.</text>
</comment>
<keyword evidence="2" id="KW-1185">Reference proteome</keyword>
<gene>
    <name evidence="1" type="ORF">FHW18_001082</name>
</gene>
<organism evidence="1 2">
    <name type="scientific">Pigmentiphaga litoralis</name>
    <dbReference type="NCBI Taxonomy" id="516702"/>
    <lineage>
        <taxon>Bacteria</taxon>
        <taxon>Pseudomonadati</taxon>
        <taxon>Pseudomonadota</taxon>
        <taxon>Betaproteobacteria</taxon>
        <taxon>Burkholderiales</taxon>
        <taxon>Alcaligenaceae</taxon>
        <taxon>Pigmentiphaga</taxon>
    </lineage>
</organism>
<dbReference type="Pfam" id="PF06240">
    <property type="entry name" value="COXG"/>
    <property type="match status" value="1"/>
</dbReference>
<protein>
    <recommendedName>
        <fullName evidence="3">Carbon monoxide dehydrogenase</fullName>
    </recommendedName>
</protein>
<proteinExistence type="predicted"/>
<dbReference type="CDD" id="cd07823">
    <property type="entry name" value="SRPBCC_5"/>
    <property type="match status" value="1"/>
</dbReference>
<dbReference type="EMBL" id="JACBYR010000001">
    <property type="protein sequence ID" value="NYE81811.1"/>
    <property type="molecule type" value="Genomic_DNA"/>
</dbReference>
<dbReference type="InterPro" id="IPR023393">
    <property type="entry name" value="START-like_dom_sf"/>
</dbReference>
<dbReference type="Proteomes" id="UP000542125">
    <property type="component" value="Unassembled WGS sequence"/>
</dbReference>
<sequence>MQFANSFEVSLPPEQAWPVLMDVTSVVPCMPGAELTEVIDDRHFKGKVSVRLGPVALSFNCTAAFEDVDDTAHRARIVSRGTDAKGRGGANATIALSLSPSAKGSRVDVQTDLAMSGAVAQYGRGSGVIQSVATQIISQFSKNLEARIEQLRGAGALDAPGSTQAAAVAPVHAASTPPAAPAPVQAKPISGFALLWASFRATAKGWFGAR</sequence>
<name>A0A7Y9LML5_9BURK</name>
<evidence type="ECO:0000313" key="1">
    <source>
        <dbReference type="EMBL" id="NYE81811.1"/>
    </source>
</evidence>
<dbReference type="PANTHER" id="PTHR38588">
    <property type="entry name" value="BLL0334 PROTEIN"/>
    <property type="match status" value="1"/>
</dbReference>
<dbReference type="InterPro" id="IPR010419">
    <property type="entry name" value="CO_DH_gsu"/>
</dbReference>
<dbReference type="PANTHER" id="PTHR38588:SF1">
    <property type="entry name" value="BLL0334 PROTEIN"/>
    <property type="match status" value="1"/>
</dbReference>
<evidence type="ECO:0000313" key="2">
    <source>
        <dbReference type="Proteomes" id="UP000542125"/>
    </source>
</evidence>
<dbReference type="Gene3D" id="3.30.530.20">
    <property type="match status" value="1"/>
</dbReference>
<accession>A0A7Y9LML5</accession>
<reference evidence="1 2" key="1">
    <citation type="submission" date="2020-07" db="EMBL/GenBank/DDBJ databases">
        <title>Genomic Encyclopedia of Type Strains, Phase IV (KMG-V): Genome sequencing to study the core and pangenomes of soil and plant-associated prokaryotes.</title>
        <authorList>
            <person name="Whitman W."/>
        </authorList>
    </citation>
    <scope>NUCLEOTIDE SEQUENCE [LARGE SCALE GENOMIC DNA]</scope>
    <source>
        <strain evidence="1 2">SAS40</strain>
    </source>
</reference>